<feature type="transmembrane region" description="Helical" evidence="1">
    <location>
        <begin position="112"/>
        <end position="131"/>
    </location>
</feature>
<protein>
    <submittedName>
        <fullName evidence="2">Uncharacterized protein</fullName>
    </submittedName>
</protein>
<keyword evidence="3" id="KW-1185">Reference proteome</keyword>
<keyword evidence="1" id="KW-0472">Membrane</keyword>
<keyword evidence="1" id="KW-0812">Transmembrane</keyword>
<organism evidence="2 3">
    <name type="scientific">Parvibium lacunae</name>
    <dbReference type="NCBI Taxonomy" id="1888893"/>
    <lineage>
        <taxon>Bacteria</taxon>
        <taxon>Pseudomonadati</taxon>
        <taxon>Pseudomonadota</taxon>
        <taxon>Betaproteobacteria</taxon>
        <taxon>Burkholderiales</taxon>
        <taxon>Alcaligenaceae</taxon>
        <taxon>Parvibium</taxon>
    </lineage>
</organism>
<keyword evidence="1" id="KW-1133">Transmembrane helix</keyword>
<feature type="transmembrane region" description="Helical" evidence="1">
    <location>
        <begin position="74"/>
        <end position="92"/>
    </location>
</feature>
<dbReference type="AlphaFoldDB" id="A0A368KYU2"/>
<reference evidence="2 3" key="1">
    <citation type="journal article" date="2018" name="Int. J. Syst. Evol. Microbiol.">
        <title>Parvibium lacunae gen. nov., sp. nov., a new member of the family Alcaligenaceae isolated from a freshwater pond.</title>
        <authorList>
            <person name="Chen W.M."/>
            <person name="Xie P.B."/>
            <person name="Hsu M.Y."/>
            <person name="Sheu S.Y."/>
        </authorList>
    </citation>
    <scope>NUCLEOTIDE SEQUENCE [LARGE SCALE GENOMIC DNA]</scope>
    <source>
        <strain evidence="2 3">KMB9</strain>
    </source>
</reference>
<dbReference type="RefSeq" id="WP_114403553.1">
    <property type="nucleotide sequence ID" value="NZ_QPGB01000006.1"/>
</dbReference>
<name>A0A368KYU2_9BURK</name>
<sequence>MGTFLVVLSAVCWILGLTQTSFLIQHELPELYARGPGLLIIGWLGLRYGIVAWLANPVYFYALTCALNKQTRRGLIAAVIALLLGLSFLFLRQVPISFKPQWVDITAYGWGLRWWLLSLALLCVAFLYQAFCEWRTAPTVQILDEE</sequence>
<proteinExistence type="predicted"/>
<dbReference type="EMBL" id="QPGB01000006">
    <property type="protein sequence ID" value="RCS56577.1"/>
    <property type="molecule type" value="Genomic_DNA"/>
</dbReference>
<evidence type="ECO:0000313" key="3">
    <source>
        <dbReference type="Proteomes" id="UP000252357"/>
    </source>
</evidence>
<gene>
    <name evidence="2" type="ORF">DU000_11470</name>
</gene>
<accession>A0A368KYU2</accession>
<evidence type="ECO:0000313" key="2">
    <source>
        <dbReference type="EMBL" id="RCS56577.1"/>
    </source>
</evidence>
<comment type="caution">
    <text evidence="2">The sequence shown here is derived from an EMBL/GenBank/DDBJ whole genome shotgun (WGS) entry which is preliminary data.</text>
</comment>
<dbReference type="Proteomes" id="UP000252357">
    <property type="component" value="Unassembled WGS sequence"/>
</dbReference>
<evidence type="ECO:0000256" key="1">
    <source>
        <dbReference type="SAM" id="Phobius"/>
    </source>
</evidence>
<feature type="transmembrane region" description="Helical" evidence="1">
    <location>
        <begin position="36"/>
        <end position="62"/>
    </location>
</feature>